<proteinExistence type="predicted"/>
<accession>A0ABX8NW90</accession>
<sequence length="322" mass="37493">MRYFDCTKFDYKNADKDDVARLVERDKSAYKYSFRAWIENEIDSITERKWQIDNIGIVEEAGDFIRLIKEAELTYSLGAFYSTISLAGIASEDLCKYFANLNNQKDLLEITQFKRLEKLKERGVITPQSHDDFDAIRKIRNDCLHFNDDFKSRNRNELNAEALVCLNKLKSIYKALFSVLNTKYKKGELISKIIEDFARQQVYRTSFGDTLNQEEFTMKLRYFMAEELDIDVAIAGSGQKITQVDIFRIDEIDLQITPNEMTITHTNSGLPFIVDLTSKDVSQLFEMELSEGEKIFASIYSILNHQGMTATWYFEGFLRIDE</sequence>
<dbReference type="RefSeq" id="WP_217855244.1">
    <property type="nucleotide sequence ID" value="NZ_CP077079.1"/>
</dbReference>
<gene>
    <name evidence="2" type="ORF">KSS96_19775</name>
</gene>
<evidence type="ECO:0000313" key="3">
    <source>
        <dbReference type="Proteomes" id="UP000886848"/>
    </source>
</evidence>
<feature type="domain" description="DUF4145" evidence="1">
    <location>
        <begin position="82"/>
        <end position="149"/>
    </location>
</feature>
<evidence type="ECO:0000259" key="1">
    <source>
        <dbReference type="Pfam" id="PF13643"/>
    </source>
</evidence>
<dbReference type="Proteomes" id="UP000886848">
    <property type="component" value="Chromosome"/>
</dbReference>
<keyword evidence="3" id="KW-1185">Reference proteome</keyword>
<dbReference type="Pfam" id="PF13643">
    <property type="entry name" value="DUF4145"/>
    <property type="match status" value="1"/>
</dbReference>
<reference evidence="2" key="1">
    <citation type="journal article" date="2021" name="Microorganisms">
        <title>The Ever-Expanding Pseudomonas Genus: Description of 43 New Species and Partition of the Pseudomonas putida Group.</title>
        <authorList>
            <person name="Girard L."/>
            <person name="Lood C."/>
            <person name="Hofte M."/>
            <person name="Vandamme P."/>
            <person name="Rokni-Zadeh H."/>
            <person name="van Noort V."/>
            <person name="Lavigne R."/>
            <person name="De Mot R."/>
        </authorList>
    </citation>
    <scope>NUCLEOTIDE SEQUENCE</scope>
    <source>
        <strain evidence="2">SWRI132</strain>
    </source>
</reference>
<protein>
    <submittedName>
        <fullName evidence="2">DUF4145 domain-containing protein</fullName>
    </submittedName>
</protein>
<organism evidence="2 3">
    <name type="scientific">Pseudomonas asgharzadehiana</name>
    <dbReference type="NCBI Taxonomy" id="2842349"/>
    <lineage>
        <taxon>Bacteria</taxon>
        <taxon>Pseudomonadati</taxon>
        <taxon>Pseudomonadota</taxon>
        <taxon>Gammaproteobacteria</taxon>
        <taxon>Pseudomonadales</taxon>
        <taxon>Pseudomonadaceae</taxon>
        <taxon>Pseudomonas</taxon>
    </lineage>
</organism>
<name>A0ABX8NW90_9PSED</name>
<evidence type="ECO:0000313" key="2">
    <source>
        <dbReference type="EMBL" id="QXH65834.1"/>
    </source>
</evidence>
<dbReference type="EMBL" id="CP077079">
    <property type="protein sequence ID" value="QXH65834.1"/>
    <property type="molecule type" value="Genomic_DNA"/>
</dbReference>
<dbReference type="InterPro" id="IPR025285">
    <property type="entry name" value="DUF4145"/>
</dbReference>